<protein>
    <submittedName>
        <fullName evidence="1">Uncharacterized protein</fullName>
    </submittedName>
</protein>
<gene>
    <name evidence="1" type="ORF">MM415B02231_0016</name>
</gene>
<organism evidence="1">
    <name type="scientific">viral metagenome</name>
    <dbReference type="NCBI Taxonomy" id="1070528"/>
    <lineage>
        <taxon>unclassified sequences</taxon>
        <taxon>metagenomes</taxon>
        <taxon>organismal metagenomes</taxon>
    </lineage>
</organism>
<name>A0A6M3KVB2_9ZZZZ</name>
<proteinExistence type="predicted"/>
<sequence>MVKLLEYQKECMANDAEKLESFTIALLCSLLDIFESDLSTQERLDIKNFCRDWCK</sequence>
<dbReference type="EMBL" id="MT142568">
    <property type="protein sequence ID" value="QJA85345.1"/>
    <property type="molecule type" value="Genomic_DNA"/>
</dbReference>
<dbReference type="AlphaFoldDB" id="A0A6M3KVB2"/>
<accession>A0A6M3KVB2</accession>
<evidence type="ECO:0000313" key="1">
    <source>
        <dbReference type="EMBL" id="QJA85345.1"/>
    </source>
</evidence>
<reference evidence="1" key="1">
    <citation type="submission" date="2020-03" db="EMBL/GenBank/DDBJ databases">
        <title>The deep terrestrial virosphere.</title>
        <authorList>
            <person name="Holmfeldt K."/>
            <person name="Nilsson E."/>
            <person name="Simone D."/>
            <person name="Lopez-Fernandez M."/>
            <person name="Wu X."/>
            <person name="de Brujin I."/>
            <person name="Lundin D."/>
            <person name="Andersson A."/>
            <person name="Bertilsson S."/>
            <person name="Dopson M."/>
        </authorList>
    </citation>
    <scope>NUCLEOTIDE SEQUENCE</scope>
    <source>
        <strain evidence="1">MM415B02231</strain>
    </source>
</reference>